<evidence type="ECO:0000313" key="1">
    <source>
        <dbReference type="EMBL" id="GFS16575.1"/>
    </source>
</evidence>
<accession>A0AAV4J2G4</accession>
<keyword evidence="2" id="KW-1185">Reference proteome</keyword>
<proteinExistence type="predicted"/>
<comment type="caution">
    <text evidence="1">The sequence shown here is derived from an EMBL/GenBank/DDBJ whole genome shotgun (WGS) entry which is preliminary data.</text>
</comment>
<sequence length="109" mass="12436">MPRGEQLTHALENDGGRCYSEIHCFINLWVPQCPETHFPLSHRHPPLLVTQNCLLDTLKVSPRLYCKLSLRNMDTAWPISWPQKVLMVTGGLTNHPVTFYKGRKSTLGP</sequence>
<organism evidence="1 2">
    <name type="scientific">Elysia marginata</name>
    <dbReference type="NCBI Taxonomy" id="1093978"/>
    <lineage>
        <taxon>Eukaryota</taxon>
        <taxon>Metazoa</taxon>
        <taxon>Spiralia</taxon>
        <taxon>Lophotrochozoa</taxon>
        <taxon>Mollusca</taxon>
        <taxon>Gastropoda</taxon>
        <taxon>Heterobranchia</taxon>
        <taxon>Euthyneura</taxon>
        <taxon>Panpulmonata</taxon>
        <taxon>Sacoglossa</taxon>
        <taxon>Placobranchoidea</taxon>
        <taxon>Plakobranchidae</taxon>
        <taxon>Elysia</taxon>
    </lineage>
</organism>
<protein>
    <submittedName>
        <fullName evidence="1">Uncharacterized protein</fullName>
    </submittedName>
</protein>
<dbReference type="EMBL" id="BMAT01013617">
    <property type="protein sequence ID" value="GFS16575.1"/>
    <property type="molecule type" value="Genomic_DNA"/>
</dbReference>
<evidence type="ECO:0000313" key="2">
    <source>
        <dbReference type="Proteomes" id="UP000762676"/>
    </source>
</evidence>
<dbReference type="AlphaFoldDB" id="A0AAV4J2G4"/>
<name>A0AAV4J2G4_9GAST</name>
<gene>
    <name evidence="1" type="ORF">ElyMa_006800300</name>
</gene>
<dbReference type="Proteomes" id="UP000762676">
    <property type="component" value="Unassembled WGS sequence"/>
</dbReference>
<reference evidence="1 2" key="1">
    <citation type="journal article" date="2021" name="Elife">
        <title>Chloroplast acquisition without the gene transfer in kleptoplastic sea slugs, Plakobranchus ocellatus.</title>
        <authorList>
            <person name="Maeda T."/>
            <person name="Takahashi S."/>
            <person name="Yoshida T."/>
            <person name="Shimamura S."/>
            <person name="Takaki Y."/>
            <person name="Nagai Y."/>
            <person name="Toyoda A."/>
            <person name="Suzuki Y."/>
            <person name="Arimoto A."/>
            <person name="Ishii H."/>
            <person name="Satoh N."/>
            <person name="Nishiyama T."/>
            <person name="Hasebe M."/>
            <person name="Maruyama T."/>
            <person name="Minagawa J."/>
            <person name="Obokata J."/>
            <person name="Shigenobu S."/>
        </authorList>
    </citation>
    <scope>NUCLEOTIDE SEQUENCE [LARGE SCALE GENOMIC DNA]</scope>
</reference>